<proteinExistence type="predicted"/>
<dbReference type="SUPFAM" id="SSF55961">
    <property type="entry name" value="Bet v1-like"/>
    <property type="match status" value="1"/>
</dbReference>
<gene>
    <name evidence="1" type="ORF">F8C76_04560</name>
</gene>
<reference evidence="1 2" key="1">
    <citation type="submission" date="2019-10" db="EMBL/GenBank/DDBJ databases">
        <title>Muricauda olearia CL-SS4 JCM15563 genome.</title>
        <authorList>
            <person name="Liu L."/>
        </authorList>
    </citation>
    <scope>NUCLEOTIDE SEQUENCE [LARGE SCALE GENOMIC DNA]</scope>
    <source>
        <strain evidence="1 2">CL-SS4</strain>
    </source>
</reference>
<sequence>MKKLQYHIDIKASAERVYNTMLGIGDIGTYEQWTAEFNPTSSYEGSWEKGSKIHFVGTDENGKKGGMVSEIADNIPFQFVSIRHNGILDGENEITEGPEVEKWAGGLENYSFHENNGVTTVTVESDVTEDYLDYFDTTWPKALNKLKELSEE</sequence>
<dbReference type="AlphaFoldDB" id="A0A6I1DYP8"/>
<organism evidence="1 2">
    <name type="scientific">Flagellimonas olearia</name>
    <dbReference type="NCBI Taxonomy" id="552546"/>
    <lineage>
        <taxon>Bacteria</taxon>
        <taxon>Pseudomonadati</taxon>
        <taxon>Bacteroidota</taxon>
        <taxon>Flavobacteriia</taxon>
        <taxon>Flavobacteriales</taxon>
        <taxon>Flavobacteriaceae</taxon>
        <taxon>Flagellimonas</taxon>
    </lineage>
</organism>
<dbReference type="Gene3D" id="3.30.530.20">
    <property type="match status" value="1"/>
</dbReference>
<comment type="caution">
    <text evidence="1">The sequence shown here is derived from an EMBL/GenBank/DDBJ whole genome shotgun (WGS) entry which is preliminary data.</text>
</comment>
<evidence type="ECO:0000313" key="2">
    <source>
        <dbReference type="Proteomes" id="UP000429785"/>
    </source>
</evidence>
<dbReference type="Proteomes" id="UP000429785">
    <property type="component" value="Unassembled WGS sequence"/>
</dbReference>
<dbReference type="OrthoDB" id="2355173at2"/>
<protein>
    <submittedName>
        <fullName evidence="1">SRPBCC domain-containing protein</fullName>
    </submittedName>
</protein>
<dbReference type="EMBL" id="WELG01000001">
    <property type="protein sequence ID" value="KAB7530776.1"/>
    <property type="molecule type" value="Genomic_DNA"/>
</dbReference>
<name>A0A6I1DYP8_9FLAO</name>
<dbReference type="InterPro" id="IPR023393">
    <property type="entry name" value="START-like_dom_sf"/>
</dbReference>
<evidence type="ECO:0000313" key="1">
    <source>
        <dbReference type="EMBL" id="KAB7530776.1"/>
    </source>
</evidence>
<dbReference type="RefSeq" id="WP_152130651.1">
    <property type="nucleotide sequence ID" value="NZ_WELG01000001.1"/>
</dbReference>
<accession>A0A6I1DYP8</accession>